<evidence type="ECO:0000259" key="1">
    <source>
        <dbReference type="SMART" id="SM00849"/>
    </source>
</evidence>
<accession>A0A0B6AEA2</accession>
<evidence type="ECO:0000313" key="3">
    <source>
        <dbReference type="Proteomes" id="UP000031829"/>
    </source>
</evidence>
<dbReference type="SMART" id="SM00849">
    <property type="entry name" value="Lactamase_B"/>
    <property type="match status" value="1"/>
</dbReference>
<dbReference type="InterPro" id="IPR036866">
    <property type="entry name" value="RibonucZ/Hydroxyglut_hydro"/>
</dbReference>
<reference evidence="2 3" key="1">
    <citation type="journal article" date="2015" name="Genome Announc.">
        <title>Complete genome sequences for 35 biothreat assay-relevant bacillus species.</title>
        <authorList>
            <person name="Johnson S.L."/>
            <person name="Daligault H.E."/>
            <person name="Davenport K.W."/>
            <person name="Jaissle J."/>
            <person name="Frey K.G."/>
            <person name="Ladner J.T."/>
            <person name="Broomall S.M."/>
            <person name="Bishop-Lilly K.A."/>
            <person name="Bruce D.C."/>
            <person name="Gibbons H.S."/>
            <person name="Coyne S.R."/>
            <person name="Lo C.C."/>
            <person name="Meincke L."/>
            <person name="Munk A.C."/>
            <person name="Koroleva G.I."/>
            <person name="Rosenzweig C.N."/>
            <person name="Palacios G.F."/>
            <person name="Redden C.L."/>
            <person name="Minogue T.D."/>
            <person name="Chain P.S."/>
        </authorList>
    </citation>
    <scope>NUCLEOTIDE SEQUENCE [LARGE SCALE GENOMIC DNA]</scope>
    <source>
        <strain evidence="3">ATCC 14581 / DSM 32 / JCM 2506 / NBRC 15308 / NCIMB 9376 / NCTC 10342 / NRRL B-14308 / VKM B-512</strain>
    </source>
</reference>
<evidence type="ECO:0000313" key="2">
    <source>
        <dbReference type="EMBL" id="AJI23240.1"/>
    </source>
</evidence>
<dbReference type="InterPro" id="IPR001279">
    <property type="entry name" value="Metallo-B-lactamas"/>
</dbReference>
<dbReference type="PANTHER" id="PTHR42951">
    <property type="entry name" value="METALLO-BETA-LACTAMASE DOMAIN-CONTAINING"/>
    <property type="match status" value="1"/>
</dbReference>
<proteinExistence type="predicted"/>
<dbReference type="HOGENOM" id="CLU_030571_2_4_9"/>
<gene>
    <name evidence="2" type="ORF">BG04_3059</name>
</gene>
<dbReference type="InterPro" id="IPR050855">
    <property type="entry name" value="NDM-1-like"/>
</dbReference>
<dbReference type="KEGG" id="bmeg:BG04_3059"/>
<dbReference type="EMBL" id="CP009920">
    <property type="protein sequence ID" value="AJI23240.1"/>
    <property type="molecule type" value="Genomic_DNA"/>
</dbReference>
<dbReference type="CDD" id="cd07721">
    <property type="entry name" value="yflN-like_MBL-fold"/>
    <property type="match status" value="1"/>
</dbReference>
<dbReference type="PANTHER" id="PTHR42951:SF9">
    <property type="entry name" value="METAL-DEPENDENT HYDROLASE"/>
    <property type="match status" value="1"/>
</dbReference>
<organism evidence="2 3">
    <name type="scientific">Priestia megaterium (strain ATCC 14581 / DSM 32 / CCUG 1817 / JCM 2506 / NBRC 15308 / NCIMB 9376 / NCTC 10342 / NRRL B-14308 / VKM B-512 / Ford 19)</name>
    <name type="common">Bacillus megaterium</name>
    <dbReference type="NCBI Taxonomy" id="1348623"/>
    <lineage>
        <taxon>Bacteria</taxon>
        <taxon>Bacillati</taxon>
        <taxon>Bacillota</taxon>
        <taxon>Bacilli</taxon>
        <taxon>Bacillales</taxon>
        <taxon>Bacillaceae</taxon>
        <taxon>Priestia</taxon>
    </lineage>
</organism>
<dbReference type="Proteomes" id="UP000031829">
    <property type="component" value="Chromosome"/>
</dbReference>
<feature type="domain" description="Metallo-beta-lactamase" evidence="1">
    <location>
        <begin position="20"/>
        <end position="214"/>
    </location>
</feature>
<dbReference type="GeneID" id="93641123"/>
<dbReference type="AlphaFoldDB" id="A0A0B6AEA2"/>
<dbReference type="Gene3D" id="3.60.15.10">
    <property type="entry name" value="Ribonuclease Z/Hydroxyacylglutathione hydrolase-like"/>
    <property type="match status" value="1"/>
</dbReference>
<dbReference type="Pfam" id="PF00753">
    <property type="entry name" value="Lactamase_B"/>
    <property type="match status" value="1"/>
</dbReference>
<dbReference type="RefSeq" id="WP_034654294.1">
    <property type="nucleotide sequence ID" value="NZ_BCVB01000007.1"/>
</dbReference>
<dbReference type="SUPFAM" id="SSF56281">
    <property type="entry name" value="Metallo-hydrolase/oxidoreductase"/>
    <property type="match status" value="1"/>
</dbReference>
<protein>
    <submittedName>
        <fullName evidence="2">Metallo-beta-lactamase superfamily protein</fullName>
    </submittedName>
</protein>
<name>A0A0B6AEA2_PRIM2</name>
<sequence length="240" mass="26505">MKIVREKMLYQLTFLPRFFPVNCYLVEEKDSLTLIDAALPYSASGILKAADQIGKPITRIVFTHTHEDHIGAIDTLKKSLPNASVYMSQRDYRLFSGDLTIDSEEPQNPIRGGVPKLGKISTEIDQFIEEGSCIGSLAPVFTPGHTPGSMSFLDQRTNALIAGDSFQVQGGVAVSGQLKPLFPFPAFGTWSKELALKSAEKLYELNPSLLAVGHGRILSQPLKLMEKAIQQAKVKMEKRR</sequence>